<dbReference type="RefSeq" id="WP_220207127.1">
    <property type="nucleotide sequence ID" value="NZ_BNJK01000001.1"/>
</dbReference>
<dbReference type="Proteomes" id="UP000597444">
    <property type="component" value="Unassembled WGS sequence"/>
</dbReference>
<evidence type="ECO:0008006" key="3">
    <source>
        <dbReference type="Google" id="ProtNLM"/>
    </source>
</evidence>
<evidence type="ECO:0000313" key="2">
    <source>
        <dbReference type="Proteomes" id="UP000597444"/>
    </source>
</evidence>
<dbReference type="AlphaFoldDB" id="A0A8J3N5L3"/>
<evidence type="ECO:0000313" key="1">
    <source>
        <dbReference type="EMBL" id="GHO96505.1"/>
    </source>
</evidence>
<organism evidence="1 2">
    <name type="scientific">Reticulibacter mediterranei</name>
    <dbReference type="NCBI Taxonomy" id="2778369"/>
    <lineage>
        <taxon>Bacteria</taxon>
        <taxon>Bacillati</taxon>
        <taxon>Chloroflexota</taxon>
        <taxon>Ktedonobacteria</taxon>
        <taxon>Ktedonobacterales</taxon>
        <taxon>Reticulibacteraceae</taxon>
        <taxon>Reticulibacter</taxon>
    </lineage>
</organism>
<proteinExistence type="predicted"/>
<dbReference type="InterPro" id="IPR032675">
    <property type="entry name" value="LRR_dom_sf"/>
</dbReference>
<dbReference type="EMBL" id="BNJK01000001">
    <property type="protein sequence ID" value="GHO96505.1"/>
    <property type="molecule type" value="Genomic_DNA"/>
</dbReference>
<accession>A0A8J3N5L3</accession>
<protein>
    <recommendedName>
        <fullName evidence="3">Leucine-rich repeat domain-containing protein</fullName>
    </recommendedName>
</protein>
<dbReference type="SUPFAM" id="SSF52047">
    <property type="entry name" value="RNI-like"/>
    <property type="match status" value="1"/>
</dbReference>
<sequence length="310" mass="35195">MQSVYYKEPRSYFAGRQIWPWSRGEILVDPARSVVRLCPSEVHQVPWWFETWRALLEQPNVADLSGLSIPEIDAPRDEPMRLQEHITALIEAQNRLCNLTALFIGDCPETSQVIFQQIEADIPSLLNAYPALEHLGLRGDLVGPRLGQLSHPRLKTLILETGGLDKRILQDVLASDFPALTHLELWLGDDGGWRVSLSDLLPLFEERHFPRLRYLGLRNSTITNEIAEALINAPVLDSLHILDLSLGTLDDRGVQALLDNTALKRLKKLDIHSHYCSSPMMERLQALDLIVDSDMQEDLELGPWIAVFEY</sequence>
<comment type="caution">
    <text evidence="1">The sequence shown here is derived from an EMBL/GenBank/DDBJ whole genome shotgun (WGS) entry which is preliminary data.</text>
</comment>
<gene>
    <name evidence="1" type="ORF">KSF_065530</name>
</gene>
<name>A0A8J3N5L3_9CHLR</name>
<keyword evidence="2" id="KW-1185">Reference proteome</keyword>
<dbReference type="Gene3D" id="3.80.10.10">
    <property type="entry name" value="Ribonuclease Inhibitor"/>
    <property type="match status" value="1"/>
</dbReference>
<reference evidence="1" key="1">
    <citation type="submission" date="2020-10" db="EMBL/GenBank/DDBJ databases">
        <title>Taxonomic study of unclassified bacteria belonging to the class Ktedonobacteria.</title>
        <authorList>
            <person name="Yabe S."/>
            <person name="Wang C.M."/>
            <person name="Zheng Y."/>
            <person name="Sakai Y."/>
            <person name="Cavaletti L."/>
            <person name="Monciardini P."/>
            <person name="Donadio S."/>
        </authorList>
    </citation>
    <scope>NUCLEOTIDE SEQUENCE</scope>
    <source>
        <strain evidence="1">ID150040</strain>
    </source>
</reference>